<dbReference type="EMBL" id="JARKIK010000007">
    <property type="protein sequence ID" value="KAK8750468.1"/>
    <property type="molecule type" value="Genomic_DNA"/>
</dbReference>
<feature type="region of interest" description="Disordered" evidence="1">
    <location>
        <begin position="25"/>
        <end position="270"/>
    </location>
</feature>
<feature type="compositionally biased region" description="Polar residues" evidence="1">
    <location>
        <begin position="219"/>
        <end position="261"/>
    </location>
</feature>
<feature type="compositionally biased region" description="Low complexity" evidence="1">
    <location>
        <begin position="170"/>
        <end position="193"/>
    </location>
</feature>
<dbReference type="AlphaFoldDB" id="A0AAW0YEW7"/>
<feature type="compositionally biased region" description="Low complexity" evidence="1">
    <location>
        <begin position="45"/>
        <end position="81"/>
    </location>
</feature>
<evidence type="ECO:0000313" key="2">
    <source>
        <dbReference type="EMBL" id="KAK8750468.1"/>
    </source>
</evidence>
<organism evidence="2 3">
    <name type="scientific">Cherax quadricarinatus</name>
    <name type="common">Australian red claw crayfish</name>
    <dbReference type="NCBI Taxonomy" id="27406"/>
    <lineage>
        <taxon>Eukaryota</taxon>
        <taxon>Metazoa</taxon>
        <taxon>Ecdysozoa</taxon>
        <taxon>Arthropoda</taxon>
        <taxon>Crustacea</taxon>
        <taxon>Multicrustacea</taxon>
        <taxon>Malacostraca</taxon>
        <taxon>Eumalacostraca</taxon>
        <taxon>Eucarida</taxon>
        <taxon>Decapoda</taxon>
        <taxon>Pleocyemata</taxon>
        <taxon>Astacidea</taxon>
        <taxon>Parastacoidea</taxon>
        <taxon>Parastacidae</taxon>
        <taxon>Cherax</taxon>
    </lineage>
</organism>
<feature type="region of interest" description="Disordered" evidence="1">
    <location>
        <begin position="427"/>
        <end position="522"/>
    </location>
</feature>
<protein>
    <submittedName>
        <fullName evidence="2">Uncharacterized protein</fullName>
    </submittedName>
</protein>
<name>A0AAW0YEW7_CHEQU</name>
<proteinExistence type="predicted"/>
<feature type="compositionally biased region" description="Polar residues" evidence="1">
    <location>
        <begin position="143"/>
        <end position="169"/>
    </location>
</feature>
<gene>
    <name evidence="2" type="ORF">OTU49_014841</name>
</gene>
<dbReference type="Proteomes" id="UP001445076">
    <property type="component" value="Unassembled WGS sequence"/>
</dbReference>
<evidence type="ECO:0000256" key="1">
    <source>
        <dbReference type="SAM" id="MobiDB-lite"/>
    </source>
</evidence>
<reference evidence="2 3" key="1">
    <citation type="journal article" date="2024" name="BMC Genomics">
        <title>Genome assembly of redclaw crayfish (Cherax quadricarinatus) provides insights into its immune adaptation and hypoxia tolerance.</title>
        <authorList>
            <person name="Liu Z."/>
            <person name="Zheng J."/>
            <person name="Li H."/>
            <person name="Fang K."/>
            <person name="Wang S."/>
            <person name="He J."/>
            <person name="Zhou D."/>
            <person name="Weng S."/>
            <person name="Chi M."/>
            <person name="Gu Z."/>
            <person name="He J."/>
            <person name="Li F."/>
            <person name="Wang M."/>
        </authorList>
    </citation>
    <scope>NUCLEOTIDE SEQUENCE [LARGE SCALE GENOMIC DNA]</scope>
    <source>
        <strain evidence="2">ZL_2023a</strain>
    </source>
</reference>
<accession>A0AAW0YEW7</accession>
<keyword evidence="3" id="KW-1185">Reference proteome</keyword>
<sequence>MDQPANGADLGPPIQSRSFRLLQNVLDHQDTAEPQGPVHIPNFRQQQKPPQMQQQGQYQQLGQYQQPGQYQQSNQNQQPGGVRSATAADQAVPEPKKYMGGSIPSRSFKMLQAMTNTDDASDDGDPATVSEATSPPDDDKQHAASQIPSPTWKSTVHNSPTSHSPSTLLGTNDTSSDSGISSSSKISPTYTTTKDSKVYRHVSPKITLNRGKDERVVNSALSHTKEPSSPFSQCSSPTWTSNTQAPRFFSPASQTPLGPNENNEDPELDRETPRLMKIIRQESTPHNEQKMTERRYEGGHIPSRVFRHLQTEYPGSSSESNDLQEIKSRTNYNSSCYERGPIPFRVVKSLQNENNNSFDSDASSSYAELDEYYCNGAAKTAVNKETVLKELTSQFDHTGLRRKPKAAPGKVFRYLQAQYDTLDLDKQESQHSNATLQPETEEAHGFGYRGSKVPSPSFKFLQNQYHKQQEDKESVAEETPTPDAPQYEEEPTPYRGARIPGRTFRSLQDNVSAHPSVFKPRQ</sequence>
<evidence type="ECO:0000313" key="3">
    <source>
        <dbReference type="Proteomes" id="UP001445076"/>
    </source>
</evidence>
<comment type="caution">
    <text evidence="2">The sequence shown here is derived from an EMBL/GenBank/DDBJ whole genome shotgun (WGS) entry which is preliminary data.</text>
</comment>